<proteinExistence type="predicted"/>
<dbReference type="Proteomes" id="UP000003675">
    <property type="component" value="Unassembled WGS sequence"/>
</dbReference>
<dbReference type="AlphaFoldDB" id="C8P4M4"/>
<evidence type="ECO:0000313" key="2">
    <source>
        <dbReference type="EMBL" id="KRK53934.1"/>
    </source>
</evidence>
<dbReference type="PATRIC" id="fig|525309.8.peg.1816"/>
<name>C8P4M4_9LACO</name>
<evidence type="ECO:0000313" key="4">
    <source>
        <dbReference type="Proteomes" id="UP000051883"/>
    </source>
</evidence>
<dbReference type="EMBL" id="AZDK01000051">
    <property type="protein sequence ID" value="KRK53934.1"/>
    <property type="molecule type" value="Genomic_DNA"/>
</dbReference>
<reference evidence="2 4" key="2">
    <citation type="journal article" date="2015" name="Genome Announc.">
        <title>Expanding the biotechnology potential of lactobacilli through comparative genomics of 213 strains and associated genera.</title>
        <authorList>
            <person name="Sun Z."/>
            <person name="Harris H.M."/>
            <person name="McCann A."/>
            <person name="Guo C."/>
            <person name="Argimon S."/>
            <person name="Zhang W."/>
            <person name="Yang X."/>
            <person name="Jeffery I.B."/>
            <person name="Cooney J.C."/>
            <person name="Kagawa T.F."/>
            <person name="Liu W."/>
            <person name="Song Y."/>
            <person name="Salvetti E."/>
            <person name="Wrobel A."/>
            <person name="Rasinkangas P."/>
            <person name="Parkhill J."/>
            <person name="Rea M.C."/>
            <person name="O'Sullivan O."/>
            <person name="Ritari J."/>
            <person name="Douillard F.P."/>
            <person name="Paul Ross R."/>
            <person name="Yang R."/>
            <person name="Briner A.E."/>
            <person name="Felis G.E."/>
            <person name="de Vos W.M."/>
            <person name="Barrangou R."/>
            <person name="Klaenhammer T.R."/>
            <person name="Caufield P.W."/>
            <person name="Cui Y."/>
            <person name="Zhang H."/>
            <person name="O'Toole P.W."/>
        </authorList>
    </citation>
    <scope>NUCLEOTIDE SEQUENCE [LARGE SCALE GENOMIC DNA]</scope>
    <source>
        <strain evidence="2 4">DSM 16041</strain>
    </source>
</reference>
<gene>
    <name evidence="2" type="ORF">FC31_GL001765</name>
    <name evidence="1" type="ORF">HMPREF0494_0268</name>
</gene>
<reference evidence="1 3" key="1">
    <citation type="submission" date="2009-09" db="EMBL/GenBank/DDBJ databases">
        <authorList>
            <person name="Qin X."/>
            <person name="Bachman B."/>
            <person name="Battles P."/>
            <person name="Bell A."/>
            <person name="Bess C."/>
            <person name="Bickham C."/>
            <person name="Chaboub L."/>
            <person name="Chen D."/>
            <person name="Coyle M."/>
            <person name="Deiros D.R."/>
            <person name="Dinh H."/>
            <person name="Forbes L."/>
            <person name="Fowler G."/>
            <person name="Francisco L."/>
            <person name="Fu Q."/>
            <person name="Gubbala S."/>
            <person name="Hale W."/>
            <person name="Han Y."/>
            <person name="Hemphill L."/>
            <person name="Highlander S.K."/>
            <person name="Hirani K."/>
            <person name="Hogues M."/>
            <person name="Jackson L."/>
            <person name="Jakkamsetti A."/>
            <person name="Javaid M."/>
            <person name="Jiang H."/>
            <person name="Korchina V."/>
            <person name="Kovar C."/>
            <person name="Lara F."/>
            <person name="Lee S."/>
            <person name="Mata R."/>
            <person name="Mathew T."/>
            <person name="Moen C."/>
            <person name="Morales K."/>
            <person name="Munidasa M."/>
            <person name="Nazareth L."/>
            <person name="Ngo R."/>
            <person name="Nguyen L."/>
            <person name="Okwuonu G."/>
            <person name="Ongeri F."/>
            <person name="Patil S."/>
            <person name="Petrosino J."/>
            <person name="Pham C."/>
            <person name="Pham P."/>
            <person name="Pu L.-L."/>
            <person name="Puazo M."/>
            <person name="Raj R."/>
            <person name="Reid J."/>
            <person name="Rouhana J."/>
            <person name="Saada N."/>
            <person name="Shang Y."/>
            <person name="Simmons D."/>
            <person name="Thornton R."/>
            <person name="Warren J."/>
            <person name="Weissenberger G."/>
            <person name="Zhang J."/>
            <person name="Zhang L."/>
            <person name="Zhou C."/>
            <person name="Zhu D."/>
            <person name="Muzny D."/>
            <person name="Worley K."/>
            <person name="Gibbs R."/>
        </authorList>
    </citation>
    <scope>NUCLEOTIDE SEQUENCE [LARGE SCALE GENOMIC DNA]</scope>
    <source>
        <strain evidence="1 3">DSM 16041</strain>
    </source>
</reference>
<keyword evidence="4" id="KW-1185">Reference proteome</keyword>
<comment type="caution">
    <text evidence="1">The sequence shown here is derived from an EMBL/GenBank/DDBJ whole genome shotgun (WGS) entry which is preliminary data.</text>
</comment>
<dbReference type="STRING" id="525309.HMPREF0494_0268"/>
<dbReference type="EMBL" id="ACLL01000008">
    <property type="protein sequence ID" value="EEW54526.1"/>
    <property type="molecule type" value="Genomic_DNA"/>
</dbReference>
<protein>
    <submittedName>
        <fullName evidence="1">Uncharacterized protein</fullName>
    </submittedName>
</protein>
<sequence>MMNYSRGARHFERIVPLPAKSGSLSAWQAANQGGNAVKSSLTSMFEARAFLVSGSLI</sequence>
<dbReference type="HOGENOM" id="CLU_2990843_0_0_9"/>
<evidence type="ECO:0000313" key="1">
    <source>
        <dbReference type="EMBL" id="EEW54526.1"/>
    </source>
</evidence>
<accession>C8P4M4</accession>
<dbReference type="Proteomes" id="UP000051883">
    <property type="component" value="Unassembled WGS sequence"/>
</dbReference>
<evidence type="ECO:0000313" key="3">
    <source>
        <dbReference type="Proteomes" id="UP000003675"/>
    </source>
</evidence>
<organism evidence="1 3">
    <name type="scientific">Limosilactobacillus antri DSM 16041</name>
    <dbReference type="NCBI Taxonomy" id="525309"/>
    <lineage>
        <taxon>Bacteria</taxon>
        <taxon>Bacillati</taxon>
        <taxon>Bacillota</taxon>
        <taxon>Bacilli</taxon>
        <taxon>Lactobacillales</taxon>
        <taxon>Lactobacillaceae</taxon>
        <taxon>Limosilactobacillus</taxon>
    </lineage>
</organism>